<evidence type="ECO:0000259" key="1">
    <source>
        <dbReference type="Pfam" id="PF04149"/>
    </source>
</evidence>
<accession>A0ABW7QT73</accession>
<evidence type="ECO:0000313" key="3">
    <source>
        <dbReference type="Proteomes" id="UP001610818"/>
    </source>
</evidence>
<protein>
    <submittedName>
        <fullName evidence="2">DUF397 domain-containing protein</fullName>
    </submittedName>
</protein>
<dbReference type="RefSeq" id="WP_397713980.1">
    <property type="nucleotide sequence ID" value="NZ_JBIRGN010000004.1"/>
</dbReference>
<dbReference type="Proteomes" id="UP001610818">
    <property type="component" value="Unassembled WGS sequence"/>
</dbReference>
<organism evidence="2 3">
    <name type="scientific">Streptomyces longisporoflavus</name>
    <dbReference type="NCBI Taxonomy" id="28044"/>
    <lineage>
        <taxon>Bacteria</taxon>
        <taxon>Bacillati</taxon>
        <taxon>Actinomycetota</taxon>
        <taxon>Actinomycetes</taxon>
        <taxon>Kitasatosporales</taxon>
        <taxon>Streptomycetaceae</taxon>
        <taxon>Streptomyces</taxon>
    </lineage>
</organism>
<dbReference type="EMBL" id="JBIRGQ010000004">
    <property type="protein sequence ID" value="MFH8547699.1"/>
    <property type="molecule type" value="Genomic_DNA"/>
</dbReference>
<gene>
    <name evidence="2" type="ORF">ACH4F9_22095</name>
</gene>
<name>A0ABW7QT73_9ACTN</name>
<dbReference type="InterPro" id="IPR007278">
    <property type="entry name" value="DUF397"/>
</dbReference>
<sequence>MDTLNWQKSSYSSEASNCVELAAAPEKTTRLRESDEPSTNLTLRPASLGALLRAIRQGAFERGHA</sequence>
<comment type="caution">
    <text evidence="2">The sequence shown here is derived from an EMBL/GenBank/DDBJ whole genome shotgun (WGS) entry which is preliminary data.</text>
</comment>
<reference evidence="2 3" key="1">
    <citation type="submission" date="2024-10" db="EMBL/GenBank/DDBJ databases">
        <title>The Natural Products Discovery Center: Release of the First 8490 Sequenced Strains for Exploring Actinobacteria Biosynthetic Diversity.</title>
        <authorList>
            <person name="Kalkreuter E."/>
            <person name="Kautsar S.A."/>
            <person name="Yang D."/>
            <person name="Bader C.D."/>
            <person name="Teijaro C.N."/>
            <person name="Fluegel L."/>
            <person name="Davis C.M."/>
            <person name="Simpson J.R."/>
            <person name="Lauterbach L."/>
            <person name="Steele A.D."/>
            <person name="Gui C."/>
            <person name="Meng S."/>
            <person name="Li G."/>
            <person name="Viehrig K."/>
            <person name="Ye F."/>
            <person name="Su P."/>
            <person name="Kiefer A.F."/>
            <person name="Nichols A."/>
            <person name="Cepeda A.J."/>
            <person name="Yan W."/>
            <person name="Fan B."/>
            <person name="Jiang Y."/>
            <person name="Adhikari A."/>
            <person name="Zheng C.-J."/>
            <person name="Schuster L."/>
            <person name="Cowan T.M."/>
            <person name="Smanski M.J."/>
            <person name="Chevrette M.G."/>
            <person name="De Carvalho L.P.S."/>
            <person name="Shen B."/>
        </authorList>
    </citation>
    <scope>NUCLEOTIDE SEQUENCE [LARGE SCALE GENOMIC DNA]</scope>
    <source>
        <strain evidence="2 3">NPDC017990</strain>
    </source>
</reference>
<dbReference type="Pfam" id="PF04149">
    <property type="entry name" value="DUF397"/>
    <property type="match status" value="1"/>
</dbReference>
<evidence type="ECO:0000313" key="2">
    <source>
        <dbReference type="EMBL" id="MFH8547699.1"/>
    </source>
</evidence>
<feature type="domain" description="DUF397" evidence="1">
    <location>
        <begin position="4"/>
        <end position="56"/>
    </location>
</feature>
<proteinExistence type="predicted"/>
<keyword evidence="3" id="KW-1185">Reference proteome</keyword>